<dbReference type="EC" id="3.1.26.4" evidence="9"/>
<feature type="binding site" evidence="8">
    <location>
        <position position="186"/>
    </location>
    <ligand>
        <name>a divalent metal cation</name>
        <dbReference type="ChEBI" id="CHEBI:60240"/>
    </ligand>
</feature>
<keyword evidence="6 8" id="KW-0255">Endonuclease</keyword>
<evidence type="ECO:0000256" key="3">
    <source>
        <dbReference type="ARBA" id="ARBA00007058"/>
    </source>
</evidence>
<dbReference type="GO" id="GO:0004523">
    <property type="term" value="F:RNA-DNA hybrid ribonuclease activity"/>
    <property type="evidence" value="ECO:0007669"/>
    <property type="project" value="UniProtKB-UniRule"/>
</dbReference>
<evidence type="ECO:0000313" key="13">
    <source>
        <dbReference type="Proteomes" id="UP000235672"/>
    </source>
</evidence>
<feature type="region of interest" description="Disordered" evidence="10">
    <location>
        <begin position="46"/>
        <end position="66"/>
    </location>
</feature>
<keyword evidence="13" id="KW-1185">Reference proteome</keyword>
<dbReference type="GO" id="GO:0006298">
    <property type="term" value="P:mismatch repair"/>
    <property type="evidence" value="ECO:0007669"/>
    <property type="project" value="TreeGrafter"/>
</dbReference>
<dbReference type="GO" id="GO:0003723">
    <property type="term" value="F:RNA binding"/>
    <property type="evidence" value="ECO:0007669"/>
    <property type="project" value="UniProtKB-UniRule"/>
</dbReference>
<evidence type="ECO:0000256" key="9">
    <source>
        <dbReference type="RuleBase" id="RU003515"/>
    </source>
</evidence>
<dbReference type="InterPro" id="IPR023160">
    <property type="entry name" value="RNase_HII_hlx-loop-hlx_cap_dom"/>
</dbReference>
<dbReference type="OrthoDB" id="7462577at2759"/>
<gene>
    <name evidence="12" type="ORF">NA56DRAFT_290544</name>
</gene>
<dbReference type="AlphaFoldDB" id="A0A2J6QK01"/>
<feature type="domain" description="RNase H type-2" evidence="11">
    <location>
        <begin position="65"/>
        <end position="313"/>
    </location>
</feature>
<organism evidence="12 13">
    <name type="scientific">Hyaloscypha hepaticicola</name>
    <dbReference type="NCBI Taxonomy" id="2082293"/>
    <lineage>
        <taxon>Eukaryota</taxon>
        <taxon>Fungi</taxon>
        <taxon>Dikarya</taxon>
        <taxon>Ascomycota</taxon>
        <taxon>Pezizomycotina</taxon>
        <taxon>Leotiomycetes</taxon>
        <taxon>Helotiales</taxon>
        <taxon>Hyaloscyphaceae</taxon>
        <taxon>Hyaloscypha</taxon>
    </lineage>
</organism>
<dbReference type="GO" id="GO:0032299">
    <property type="term" value="C:ribonuclease H2 complex"/>
    <property type="evidence" value="ECO:0007669"/>
    <property type="project" value="TreeGrafter"/>
</dbReference>
<evidence type="ECO:0000256" key="4">
    <source>
        <dbReference type="ARBA" id="ARBA00022722"/>
    </source>
</evidence>
<keyword evidence="4 8" id="KW-0540">Nuclease</keyword>
<evidence type="ECO:0000259" key="11">
    <source>
        <dbReference type="PROSITE" id="PS51975"/>
    </source>
</evidence>
<name>A0A2J6QK01_9HELO</name>
<dbReference type="InterPro" id="IPR036397">
    <property type="entry name" value="RNaseH_sf"/>
</dbReference>
<evidence type="ECO:0000256" key="2">
    <source>
        <dbReference type="ARBA" id="ARBA00001946"/>
    </source>
</evidence>
<keyword evidence="7 8" id="KW-0378">Hydrolase</keyword>
<dbReference type="Gene3D" id="3.30.420.10">
    <property type="entry name" value="Ribonuclease H-like superfamily/Ribonuclease H"/>
    <property type="match status" value="1"/>
</dbReference>
<evidence type="ECO:0000256" key="1">
    <source>
        <dbReference type="ARBA" id="ARBA00000077"/>
    </source>
</evidence>
<dbReference type="FunFam" id="1.10.10.460:FF:000001">
    <property type="entry name" value="Ribonuclease"/>
    <property type="match status" value="1"/>
</dbReference>
<dbReference type="PANTHER" id="PTHR10954:SF7">
    <property type="entry name" value="RIBONUCLEASE H2 SUBUNIT A"/>
    <property type="match status" value="1"/>
</dbReference>
<protein>
    <recommendedName>
        <fullName evidence="9">Ribonuclease</fullName>
        <ecNumber evidence="9">3.1.26.4</ecNumber>
    </recommendedName>
</protein>
<dbReference type="FunFam" id="3.30.420.10:FF:000016">
    <property type="entry name" value="Ribonuclease"/>
    <property type="match status" value="1"/>
</dbReference>
<dbReference type="GO" id="GO:0046872">
    <property type="term" value="F:metal ion binding"/>
    <property type="evidence" value="ECO:0007669"/>
    <property type="project" value="UniProtKB-KW"/>
</dbReference>
<feature type="binding site" evidence="8">
    <location>
        <position position="72"/>
    </location>
    <ligand>
        <name>a divalent metal cation</name>
        <dbReference type="ChEBI" id="CHEBI:60240"/>
    </ligand>
</feature>
<feature type="binding site" evidence="8">
    <location>
        <position position="71"/>
    </location>
    <ligand>
        <name>a divalent metal cation</name>
        <dbReference type="ChEBI" id="CHEBI:60240"/>
    </ligand>
</feature>
<dbReference type="SUPFAM" id="SSF53098">
    <property type="entry name" value="Ribonuclease H-like"/>
    <property type="match status" value="1"/>
</dbReference>
<evidence type="ECO:0000256" key="6">
    <source>
        <dbReference type="ARBA" id="ARBA00022759"/>
    </source>
</evidence>
<proteinExistence type="inferred from homology"/>
<dbReference type="InterPro" id="IPR001352">
    <property type="entry name" value="RNase_HII/HIII"/>
</dbReference>
<dbReference type="GO" id="GO:0043137">
    <property type="term" value="P:DNA replication, removal of RNA primer"/>
    <property type="evidence" value="ECO:0007669"/>
    <property type="project" value="TreeGrafter"/>
</dbReference>
<comment type="cofactor">
    <cofactor evidence="8">
        <name>Mn(2+)</name>
        <dbReference type="ChEBI" id="CHEBI:29035"/>
    </cofactor>
    <cofactor evidence="8">
        <name>Mg(2+)</name>
        <dbReference type="ChEBI" id="CHEBI:18420"/>
    </cofactor>
    <text evidence="8">Manganese or magnesium. Binds 1 divalent metal ion per monomer in the absence of substrate. May bind a second metal ion after substrate binding.</text>
</comment>
<dbReference type="STRING" id="1745343.A0A2J6QK01"/>
<keyword evidence="5 8" id="KW-0479">Metal-binding</keyword>
<dbReference type="Proteomes" id="UP000235672">
    <property type="component" value="Unassembled WGS sequence"/>
</dbReference>
<dbReference type="PANTHER" id="PTHR10954">
    <property type="entry name" value="RIBONUCLEASE H2 SUBUNIT A"/>
    <property type="match status" value="1"/>
</dbReference>
<comment type="cofactor">
    <cofactor evidence="2">
        <name>Mg(2+)</name>
        <dbReference type="ChEBI" id="CHEBI:18420"/>
    </cofactor>
</comment>
<dbReference type="Gene3D" id="1.10.10.460">
    <property type="entry name" value="Ribonuclease hii. Domain 2"/>
    <property type="match status" value="1"/>
</dbReference>
<reference evidence="12 13" key="1">
    <citation type="submission" date="2016-05" db="EMBL/GenBank/DDBJ databases">
        <title>A degradative enzymes factory behind the ericoid mycorrhizal symbiosis.</title>
        <authorList>
            <consortium name="DOE Joint Genome Institute"/>
            <person name="Martino E."/>
            <person name="Morin E."/>
            <person name="Grelet G."/>
            <person name="Kuo A."/>
            <person name="Kohler A."/>
            <person name="Daghino S."/>
            <person name="Barry K."/>
            <person name="Choi C."/>
            <person name="Cichocki N."/>
            <person name="Clum A."/>
            <person name="Copeland A."/>
            <person name="Hainaut M."/>
            <person name="Haridas S."/>
            <person name="Labutti K."/>
            <person name="Lindquist E."/>
            <person name="Lipzen A."/>
            <person name="Khouja H.-R."/>
            <person name="Murat C."/>
            <person name="Ohm R."/>
            <person name="Olson A."/>
            <person name="Spatafora J."/>
            <person name="Veneault-Fourrey C."/>
            <person name="Henrissat B."/>
            <person name="Grigoriev I."/>
            <person name="Martin F."/>
            <person name="Perotto S."/>
        </authorList>
    </citation>
    <scope>NUCLEOTIDE SEQUENCE [LARGE SCALE GENOMIC DNA]</scope>
    <source>
        <strain evidence="12 13">UAMH 7357</strain>
    </source>
</reference>
<dbReference type="InterPro" id="IPR024567">
    <property type="entry name" value="RNase_HII/HIII_dom"/>
</dbReference>
<dbReference type="CDD" id="cd07181">
    <property type="entry name" value="RNase_HII_eukaryota_like"/>
    <property type="match status" value="1"/>
</dbReference>
<dbReference type="PROSITE" id="PS51975">
    <property type="entry name" value="RNASE_H_2"/>
    <property type="match status" value="1"/>
</dbReference>
<dbReference type="InterPro" id="IPR012337">
    <property type="entry name" value="RNaseH-like_sf"/>
</dbReference>
<comment type="function">
    <text evidence="9">Endonuclease that specifically degrades the RNA of RNA-DNA hybrids.</text>
</comment>
<dbReference type="EMBL" id="KZ613467">
    <property type="protein sequence ID" value="PMD26580.1"/>
    <property type="molecule type" value="Genomic_DNA"/>
</dbReference>
<evidence type="ECO:0000256" key="8">
    <source>
        <dbReference type="PROSITE-ProRule" id="PRU01319"/>
    </source>
</evidence>
<accession>A0A2J6QK01</accession>
<dbReference type="Pfam" id="PF01351">
    <property type="entry name" value="RNase_HII"/>
    <property type="match status" value="1"/>
</dbReference>
<comment type="similarity">
    <text evidence="3">Belongs to the RNase HII family. Eukaryotic subfamily.</text>
</comment>
<comment type="catalytic activity">
    <reaction evidence="1 8 9">
        <text>Endonucleolytic cleavage to 5'-phosphomonoester.</text>
        <dbReference type="EC" id="3.1.26.4"/>
    </reaction>
</comment>
<evidence type="ECO:0000256" key="5">
    <source>
        <dbReference type="ARBA" id="ARBA00022723"/>
    </source>
</evidence>
<evidence type="ECO:0000256" key="10">
    <source>
        <dbReference type="SAM" id="MobiDB-lite"/>
    </source>
</evidence>
<evidence type="ECO:0000256" key="7">
    <source>
        <dbReference type="ARBA" id="ARBA00022801"/>
    </source>
</evidence>
<sequence length="358" mass="39271">MADSQMEDDVALETPASEVFIAPSINPTLLFTGASYTHYSPVPPTLLPTPDLTSQDSESTNPGPECALGVDEAGRGPVLGPMVYGLFYLPIPLSDSLLRQTHHFDDSKVLTPTVRSNLMEKLCTPSTDLHTQCGWAVDVMSARDIGANMMKPVGTYNLNAQAMDATIALIQGVYKRGVNVKEIYIDTIGNPETYQRKLERIFPTAKVTVAKKADSLYPCVSAASVCAKVTRDAALEVLYESYIVKSEDADGDEQMTGPKEAKAVKEESWGSGYPSDVRCTSWLKRNMHPVFGWGSECRFSWGTAKDMMDLKGLAAKVDWPVEDDDETTRLTDYFSAGKERDADELGSWFGKFVSVDVF</sequence>
<evidence type="ECO:0000313" key="12">
    <source>
        <dbReference type="EMBL" id="PMD26580.1"/>
    </source>
</evidence>